<reference evidence="1 2" key="1">
    <citation type="submission" date="2021-03" db="EMBL/GenBank/DDBJ databases">
        <authorList>
            <person name="So Y."/>
        </authorList>
    </citation>
    <scope>NUCLEOTIDE SEQUENCE [LARGE SCALE GENOMIC DNA]</scope>
    <source>
        <strain evidence="1 2">SSH11</strain>
    </source>
</reference>
<gene>
    <name evidence="1" type="ORF">J8J14_13780</name>
</gene>
<proteinExistence type="predicted"/>
<protein>
    <recommendedName>
        <fullName evidence="3">DNA circulation N-terminal domain-containing protein</fullName>
    </recommendedName>
</protein>
<keyword evidence="2" id="KW-1185">Reference proteome</keyword>
<comment type="caution">
    <text evidence="1">The sequence shown here is derived from an EMBL/GenBank/DDBJ whole genome shotgun (WGS) entry which is preliminary data.</text>
</comment>
<name>A0ABS4AFM9_9PROT</name>
<organism evidence="1 2">
    <name type="scientific">Pararoseomonas baculiformis</name>
    <dbReference type="NCBI Taxonomy" id="2820812"/>
    <lineage>
        <taxon>Bacteria</taxon>
        <taxon>Pseudomonadati</taxon>
        <taxon>Pseudomonadota</taxon>
        <taxon>Alphaproteobacteria</taxon>
        <taxon>Acetobacterales</taxon>
        <taxon>Acetobacteraceae</taxon>
        <taxon>Pararoseomonas</taxon>
    </lineage>
</organism>
<evidence type="ECO:0000313" key="1">
    <source>
        <dbReference type="EMBL" id="MBP0445845.1"/>
    </source>
</evidence>
<dbReference type="Proteomes" id="UP000681594">
    <property type="component" value="Unassembled WGS sequence"/>
</dbReference>
<evidence type="ECO:0008006" key="3">
    <source>
        <dbReference type="Google" id="ProtNLM"/>
    </source>
</evidence>
<sequence>MTATPLLGDISLSRIQRIEHAVDGGFLGARVLGLAGDVQEGAGRGSHHIHIQGVLAGEGAAGELETLQRAAASGEELTFAADIATALELGKVVILRLRVAETAGHPGLYGYELLLAESPPLPPPAEVSGLGALGELAGLGFDTDILDEVAGLAAQAASAIDAVQSAMEQLGSLAGLADLSLGSGMLSGLTELAGTAGRSGERLAGASEALAASFGL</sequence>
<dbReference type="EMBL" id="JAGIZB010000012">
    <property type="protein sequence ID" value="MBP0445845.1"/>
    <property type="molecule type" value="Genomic_DNA"/>
</dbReference>
<dbReference type="RefSeq" id="WP_209380110.1">
    <property type="nucleotide sequence ID" value="NZ_JAGIZB010000012.1"/>
</dbReference>
<accession>A0ABS4AFM9</accession>
<evidence type="ECO:0000313" key="2">
    <source>
        <dbReference type="Proteomes" id="UP000681594"/>
    </source>
</evidence>